<gene>
    <name evidence="2" type="ORF">KDL28_04540</name>
</gene>
<evidence type="ECO:0000256" key="1">
    <source>
        <dbReference type="SAM" id="Phobius"/>
    </source>
</evidence>
<reference evidence="2" key="1">
    <citation type="submission" date="2021-04" db="EMBL/GenBank/DDBJ databases">
        <title>Pseudonocardia sp. nov., isolated from sandy soil of mangrove forest.</title>
        <authorList>
            <person name="Zan Z."/>
            <person name="Huang R."/>
            <person name="Liu W."/>
        </authorList>
    </citation>
    <scope>NUCLEOTIDE SEQUENCE</scope>
    <source>
        <strain evidence="2">S2-4</strain>
    </source>
</reference>
<sequence>MKASTLAALFDLRSVIALLFGVYGLVLTLLGALGTGPADLDKAGGVHLNLWTGIAMLAVAAGFVLWVWLRPPVVAAPSEPSDDTDARPGGH</sequence>
<feature type="transmembrane region" description="Helical" evidence="1">
    <location>
        <begin position="12"/>
        <end position="36"/>
    </location>
</feature>
<accession>A0ABT0ZUA9</accession>
<keyword evidence="3" id="KW-1185">Reference proteome</keyword>
<evidence type="ECO:0000313" key="3">
    <source>
        <dbReference type="Proteomes" id="UP001165283"/>
    </source>
</evidence>
<organism evidence="2 3">
    <name type="scientific">Pseudonocardia humida</name>
    <dbReference type="NCBI Taxonomy" id="2800819"/>
    <lineage>
        <taxon>Bacteria</taxon>
        <taxon>Bacillati</taxon>
        <taxon>Actinomycetota</taxon>
        <taxon>Actinomycetes</taxon>
        <taxon>Pseudonocardiales</taxon>
        <taxon>Pseudonocardiaceae</taxon>
        <taxon>Pseudonocardia</taxon>
    </lineage>
</organism>
<dbReference type="EMBL" id="JAGSOV010000010">
    <property type="protein sequence ID" value="MCO1654316.1"/>
    <property type="molecule type" value="Genomic_DNA"/>
</dbReference>
<comment type="caution">
    <text evidence="2">The sequence shown here is derived from an EMBL/GenBank/DDBJ whole genome shotgun (WGS) entry which is preliminary data.</text>
</comment>
<name>A0ABT0ZUA9_9PSEU</name>
<keyword evidence="1" id="KW-1133">Transmembrane helix</keyword>
<protein>
    <submittedName>
        <fullName evidence="2">Uncharacterized protein</fullName>
    </submittedName>
</protein>
<keyword evidence="1" id="KW-0472">Membrane</keyword>
<dbReference type="Proteomes" id="UP001165283">
    <property type="component" value="Unassembled WGS sequence"/>
</dbReference>
<keyword evidence="1" id="KW-0812">Transmembrane</keyword>
<proteinExistence type="predicted"/>
<dbReference type="RefSeq" id="WP_252435935.1">
    <property type="nucleotide sequence ID" value="NZ_JAGSOV010000010.1"/>
</dbReference>
<evidence type="ECO:0000313" key="2">
    <source>
        <dbReference type="EMBL" id="MCO1654316.1"/>
    </source>
</evidence>
<feature type="transmembrane region" description="Helical" evidence="1">
    <location>
        <begin position="48"/>
        <end position="69"/>
    </location>
</feature>